<dbReference type="GO" id="GO:0008297">
    <property type="term" value="F:single-stranded DNA exodeoxyribonuclease activity"/>
    <property type="evidence" value="ECO:0007669"/>
    <property type="project" value="TreeGrafter"/>
</dbReference>
<dbReference type="STRING" id="178035.A0A154PHK9"/>
<dbReference type="Proteomes" id="UP000076502">
    <property type="component" value="Unassembled WGS sequence"/>
</dbReference>
<dbReference type="OrthoDB" id="5777131at2759"/>
<gene>
    <name evidence="1" type="ORF">WN55_02564</name>
</gene>
<organism evidence="1 2">
    <name type="scientific">Dufourea novaeangliae</name>
    <name type="common">Sweat bee</name>
    <dbReference type="NCBI Taxonomy" id="178035"/>
    <lineage>
        <taxon>Eukaryota</taxon>
        <taxon>Metazoa</taxon>
        <taxon>Ecdysozoa</taxon>
        <taxon>Arthropoda</taxon>
        <taxon>Hexapoda</taxon>
        <taxon>Insecta</taxon>
        <taxon>Pterygota</taxon>
        <taxon>Neoptera</taxon>
        <taxon>Endopterygota</taxon>
        <taxon>Hymenoptera</taxon>
        <taxon>Apocrita</taxon>
        <taxon>Aculeata</taxon>
        <taxon>Apoidea</taxon>
        <taxon>Anthophila</taxon>
        <taxon>Halictidae</taxon>
        <taxon>Rophitinae</taxon>
        <taxon>Dufourea</taxon>
    </lineage>
</organism>
<accession>A0A154PHK9</accession>
<proteinExistence type="predicted"/>
<name>A0A154PHK9_DUFNO</name>
<dbReference type="PANTHER" id="PTHR31340">
    <property type="entry name" value="MITOCHONDRIAL GENOME MAINTENANCE EXONUCLEASE 1"/>
    <property type="match status" value="1"/>
</dbReference>
<dbReference type="PANTHER" id="PTHR31340:SF3">
    <property type="entry name" value="MITOCHONDRIAL GENOME MAINTENANCE EXONUCLEASE 1"/>
    <property type="match status" value="1"/>
</dbReference>
<keyword evidence="2" id="KW-1185">Reference proteome</keyword>
<dbReference type="GO" id="GO:0006264">
    <property type="term" value="P:mitochondrial DNA replication"/>
    <property type="evidence" value="ECO:0007669"/>
    <property type="project" value="TreeGrafter"/>
</dbReference>
<dbReference type="GO" id="GO:0005739">
    <property type="term" value="C:mitochondrion"/>
    <property type="evidence" value="ECO:0007669"/>
    <property type="project" value="TreeGrafter"/>
</dbReference>
<reference evidence="1 2" key="1">
    <citation type="submission" date="2015-07" db="EMBL/GenBank/DDBJ databases">
        <title>The genome of Dufourea novaeangliae.</title>
        <authorList>
            <person name="Pan H."/>
            <person name="Kapheim K."/>
        </authorList>
    </citation>
    <scope>NUCLEOTIDE SEQUENCE [LARGE SCALE GENOMIC DNA]</scope>
    <source>
        <strain evidence="1">0120121106</strain>
        <tissue evidence="1">Whole body</tissue>
    </source>
</reference>
<evidence type="ECO:0000313" key="1">
    <source>
        <dbReference type="EMBL" id="KZC11329.1"/>
    </source>
</evidence>
<protein>
    <submittedName>
        <fullName evidence="1">Uncharacterized protein C20orf72 like protein</fullName>
    </submittedName>
</protein>
<sequence length="125" mass="14660">MEKIKILTRSVKHPVLRYRETAPCIAFYRGALHLIFWRKTNVQTIMSPITHPTMLRLVAAIGAVNASDAFPFMINKGLIVDIYSSGEPATPHVVEQNLLELYWIRWLKRLKLFHMNFNKKMKFFE</sequence>
<evidence type="ECO:0000313" key="2">
    <source>
        <dbReference type="Proteomes" id="UP000076502"/>
    </source>
</evidence>
<dbReference type="EMBL" id="KQ434908">
    <property type="protein sequence ID" value="KZC11329.1"/>
    <property type="molecule type" value="Genomic_DNA"/>
</dbReference>
<dbReference type="AlphaFoldDB" id="A0A154PHK9"/>